<name>A0A2N3RFQ1_9XANT</name>
<accession>A0A2N3RFQ1</accession>
<gene>
    <name evidence="2" type="ORF">XpruCFBP8353_19000</name>
    <name evidence="3" type="ORF">XpruCFBP8354_19390</name>
</gene>
<feature type="region of interest" description="Disordered" evidence="1">
    <location>
        <begin position="1"/>
        <end position="20"/>
    </location>
</feature>
<organism evidence="2 4">
    <name type="scientific">Xanthomonas prunicola</name>
    <dbReference type="NCBI Taxonomy" id="2053930"/>
    <lineage>
        <taxon>Bacteria</taxon>
        <taxon>Pseudomonadati</taxon>
        <taxon>Pseudomonadota</taxon>
        <taxon>Gammaproteobacteria</taxon>
        <taxon>Lysobacterales</taxon>
        <taxon>Lysobacteraceae</taxon>
        <taxon>Xanthomonas</taxon>
    </lineage>
</organism>
<evidence type="ECO:0000313" key="5">
    <source>
        <dbReference type="Proteomes" id="UP000233748"/>
    </source>
</evidence>
<evidence type="ECO:0000256" key="1">
    <source>
        <dbReference type="SAM" id="MobiDB-lite"/>
    </source>
</evidence>
<evidence type="ECO:0000313" key="3">
    <source>
        <dbReference type="EMBL" id="PKV15548.1"/>
    </source>
</evidence>
<reference evidence="4 5" key="1">
    <citation type="submission" date="2017-11" db="EMBL/GenBank/DDBJ databases">
        <title>Xanthomonas prunicola sp. nov., a novel pathogen that affects nectarine (Prunus persica var. nectarine) trees.</title>
        <authorList>
            <person name="Lopez M."/>
            <person name="Lopez-Soriano P."/>
            <person name="Garita-Cambronero J."/>
            <person name="Beltran C."/>
            <person name="Taghouti G."/>
            <person name="Portier P."/>
            <person name="Cubero J."/>
            <person name="Fischer-Le Saux M."/>
            <person name="Marco-Noales E."/>
        </authorList>
    </citation>
    <scope>NUCLEOTIDE SEQUENCE [LARGE SCALE GENOMIC DNA]</scope>
    <source>
        <strain evidence="2 4">CFBP8353</strain>
        <strain evidence="3 5">CFBP8354</strain>
    </source>
</reference>
<proteinExistence type="predicted"/>
<dbReference type="Proteomes" id="UP000233720">
    <property type="component" value="Unassembled WGS sequence"/>
</dbReference>
<protein>
    <submittedName>
        <fullName evidence="2">Uncharacterized protein</fullName>
    </submittedName>
</protein>
<evidence type="ECO:0000313" key="4">
    <source>
        <dbReference type="Proteomes" id="UP000233720"/>
    </source>
</evidence>
<sequence length="75" mass="8460">MTRRSGKATDLPCGDNTALIPPDRIERPLIQTQVEQAAEHEDAVRVLDNTKHVFFKKRPSFSSSFGELETAYPFP</sequence>
<keyword evidence="5" id="KW-1185">Reference proteome</keyword>
<evidence type="ECO:0000313" key="2">
    <source>
        <dbReference type="EMBL" id="PKV11338.1"/>
    </source>
</evidence>
<dbReference type="AlphaFoldDB" id="A0A2N3RFQ1"/>
<dbReference type="EMBL" id="PHKW01000008">
    <property type="protein sequence ID" value="PKV15548.1"/>
    <property type="molecule type" value="Genomic_DNA"/>
</dbReference>
<dbReference type="Proteomes" id="UP000233748">
    <property type="component" value="Unassembled WGS sequence"/>
</dbReference>
<comment type="caution">
    <text evidence="2">The sequence shown here is derived from an EMBL/GenBank/DDBJ whole genome shotgun (WGS) entry which is preliminary data.</text>
</comment>
<dbReference type="EMBL" id="PHKV01000008">
    <property type="protein sequence ID" value="PKV11338.1"/>
    <property type="molecule type" value="Genomic_DNA"/>
</dbReference>